<dbReference type="SUPFAM" id="SSF161111">
    <property type="entry name" value="Cation efflux protein transmembrane domain-like"/>
    <property type="match status" value="1"/>
</dbReference>
<evidence type="ECO:0000256" key="2">
    <source>
        <dbReference type="ARBA" id="ARBA00008873"/>
    </source>
</evidence>
<dbReference type="RefSeq" id="XP_013237523.1">
    <property type="nucleotide sequence ID" value="XM_013382069.1"/>
</dbReference>
<feature type="domain" description="Cation efflux protein transmembrane" evidence="9">
    <location>
        <begin position="2"/>
        <end position="260"/>
    </location>
</feature>
<evidence type="ECO:0000256" key="6">
    <source>
        <dbReference type="ARBA" id="ARBA00023065"/>
    </source>
</evidence>
<proteinExistence type="inferred from homology"/>
<keyword evidence="6" id="KW-0406">Ion transport</keyword>
<dbReference type="InterPro" id="IPR027469">
    <property type="entry name" value="Cation_efflux_TMD_sf"/>
</dbReference>
<dbReference type="Proteomes" id="UP000029725">
    <property type="component" value="Unassembled WGS sequence"/>
</dbReference>
<reference evidence="11 12" key="1">
    <citation type="submission" date="2014-04" db="EMBL/GenBank/DDBJ databases">
        <title>A new species of microsporidia sheds light on the evolution of extreme parasitism.</title>
        <authorList>
            <person name="Haag K.L."/>
            <person name="James T.Y."/>
            <person name="Larsson R."/>
            <person name="Schaer T.M."/>
            <person name="Refardt D."/>
            <person name="Pombert J.-F."/>
            <person name="Ebert D."/>
        </authorList>
    </citation>
    <scope>NUCLEOTIDE SEQUENCE [LARGE SCALE GENOMIC DNA]</scope>
    <source>
        <strain evidence="11 12">UGP3</strain>
        <tissue evidence="11">Spores</tissue>
    </source>
</reference>
<keyword evidence="3" id="KW-0813">Transport</keyword>
<dbReference type="PANTHER" id="PTHR45755:SF4">
    <property type="entry name" value="ZINC TRANSPORTER 7"/>
    <property type="match status" value="1"/>
</dbReference>
<dbReference type="EMBL" id="JMKJ01000399">
    <property type="protein sequence ID" value="KGG51078.1"/>
    <property type="molecule type" value="Genomic_DNA"/>
</dbReference>
<dbReference type="GO" id="GO:0006882">
    <property type="term" value="P:intracellular zinc ion homeostasis"/>
    <property type="evidence" value="ECO:0007669"/>
    <property type="project" value="InterPro"/>
</dbReference>
<gene>
    <name evidence="11" type="ORF">DI09_45p50</name>
</gene>
<dbReference type="Pfam" id="PF16916">
    <property type="entry name" value="ZT_dimer"/>
    <property type="match status" value="1"/>
</dbReference>
<dbReference type="GO" id="GO:0005794">
    <property type="term" value="C:Golgi apparatus"/>
    <property type="evidence" value="ECO:0007669"/>
    <property type="project" value="TreeGrafter"/>
</dbReference>
<evidence type="ECO:0000256" key="4">
    <source>
        <dbReference type="ARBA" id="ARBA00022692"/>
    </source>
</evidence>
<keyword evidence="5 8" id="KW-1133">Transmembrane helix</keyword>
<dbReference type="PANTHER" id="PTHR45755">
    <property type="match status" value="1"/>
</dbReference>
<feature type="transmembrane region" description="Helical" evidence="8">
    <location>
        <begin position="230"/>
        <end position="252"/>
    </location>
</feature>
<protein>
    <submittedName>
        <fullName evidence="11">Putative metal tolerance protein C2</fullName>
    </submittedName>
</protein>
<organism evidence="11 12">
    <name type="scientific">Mitosporidium daphniae</name>
    <dbReference type="NCBI Taxonomy" id="1485682"/>
    <lineage>
        <taxon>Eukaryota</taxon>
        <taxon>Fungi</taxon>
        <taxon>Fungi incertae sedis</taxon>
        <taxon>Microsporidia</taxon>
        <taxon>Mitosporidium</taxon>
    </lineage>
</organism>
<evidence type="ECO:0000256" key="5">
    <source>
        <dbReference type="ARBA" id="ARBA00022989"/>
    </source>
</evidence>
<keyword evidence="4 8" id="KW-0812">Transmembrane</keyword>
<dbReference type="InterPro" id="IPR058533">
    <property type="entry name" value="Cation_efflux_TM"/>
</dbReference>
<feature type="transmembrane region" description="Helical" evidence="8">
    <location>
        <begin position="63"/>
        <end position="82"/>
    </location>
</feature>
<evidence type="ECO:0000313" key="12">
    <source>
        <dbReference type="Proteomes" id="UP000029725"/>
    </source>
</evidence>
<dbReference type="Gene3D" id="1.20.1510.10">
    <property type="entry name" value="Cation efflux protein transmembrane domain"/>
    <property type="match status" value="1"/>
</dbReference>
<comment type="similarity">
    <text evidence="2">Belongs to the cation diffusion facilitator (CDF) transporter (TC 2.A.4) family. SLC30A subfamily.</text>
</comment>
<dbReference type="HOGENOM" id="CLU_013430_0_3_1"/>
<accession>A0A098VPX5</accession>
<dbReference type="Pfam" id="PF01545">
    <property type="entry name" value="Cation_efflux"/>
    <property type="match status" value="1"/>
</dbReference>
<comment type="caution">
    <text evidence="11">The sequence shown here is derived from an EMBL/GenBank/DDBJ whole genome shotgun (WGS) entry which is preliminary data.</text>
</comment>
<dbReference type="VEuPathDB" id="MicrosporidiaDB:DI09_45p50"/>
<evidence type="ECO:0000259" key="9">
    <source>
        <dbReference type="Pfam" id="PF01545"/>
    </source>
</evidence>
<name>A0A098VPX5_9MICR</name>
<evidence type="ECO:0000256" key="3">
    <source>
        <dbReference type="ARBA" id="ARBA00022448"/>
    </source>
</evidence>
<feature type="transmembrane region" description="Helical" evidence="8">
    <location>
        <begin position="203"/>
        <end position="224"/>
    </location>
</feature>
<evidence type="ECO:0000313" key="11">
    <source>
        <dbReference type="EMBL" id="KGG51078.1"/>
    </source>
</evidence>
<feature type="transmembrane region" description="Helical" evidence="8">
    <location>
        <begin position="94"/>
        <end position="114"/>
    </location>
</feature>
<evidence type="ECO:0000256" key="8">
    <source>
        <dbReference type="SAM" id="Phobius"/>
    </source>
</evidence>
<comment type="subcellular location">
    <subcellularLocation>
        <location evidence="1">Membrane</location>
        <topology evidence="1">Multi-pass membrane protein</topology>
    </subcellularLocation>
</comment>
<keyword evidence="12" id="KW-1185">Reference proteome</keyword>
<feature type="transmembrane region" description="Helical" evidence="8">
    <location>
        <begin position="23"/>
        <end position="42"/>
    </location>
</feature>
<keyword evidence="7 8" id="KW-0472">Membrane</keyword>
<evidence type="ECO:0000256" key="1">
    <source>
        <dbReference type="ARBA" id="ARBA00004141"/>
    </source>
</evidence>
<sequence>MVFTFFEVVTGWSCGSLSLLGDGLHMLLDAVVLFANLFVVILSKWPPTVVFPFGFSRTETVAGFVNALILIFISFSVAVEALNRFSKPPVIQTTTVMIVSFLGLVVNLIGLYAFNNSPLMHHHHHQARPRPQLRDHNDNLHACSQPENGHFHNHISALSNSSLAVRCKPALFSADKKRKSQDLESGKTSNAHTLSYNMIFQGMFLHVLADTLGSIVVLLSTWLIKNTGYYWIDPISSFILSILIIVATWPLLKSSFYILMQASQFPSSEAKHKILADISSHAEVSSVYSLKIWQLKENQYIASVALTLSEFSIDAYSRIHEKIKQCLKEYEIDQFTIELGNHQIKS</sequence>
<evidence type="ECO:0000256" key="7">
    <source>
        <dbReference type="ARBA" id="ARBA00023136"/>
    </source>
</evidence>
<dbReference type="OrthoDB" id="78669at2759"/>
<dbReference type="GO" id="GO:0005385">
    <property type="term" value="F:zinc ion transmembrane transporter activity"/>
    <property type="evidence" value="ECO:0007669"/>
    <property type="project" value="InterPro"/>
</dbReference>
<dbReference type="GO" id="GO:0016020">
    <property type="term" value="C:membrane"/>
    <property type="evidence" value="ECO:0007669"/>
    <property type="project" value="UniProtKB-SubCell"/>
</dbReference>
<dbReference type="InterPro" id="IPR027470">
    <property type="entry name" value="Cation_efflux_CTD"/>
</dbReference>
<evidence type="ECO:0000259" key="10">
    <source>
        <dbReference type="Pfam" id="PF16916"/>
    </source>
</evidence>
<dbReference type="InterPro" id="IPR002524">
    <property type="entry name" value="Cation_efflux"/>
</dbReference>
<dbReference type="InterPro" id="IPR045316">
    <property type="entry name" value="Msc2-like"/>
</dbReference>
<feature type="domain" description="Cation efflux protein cytoplasmic" evidence="10">
    <location>
        <begin position="266"/>
        <end position="329"/>
    </location>
</feature>
<dbReference type="GeneID" id="25260033"/>
<dbReference type="AlphaFoldDB" id="A0A098VPX5"/>
<dbReference type="NCBIfam" id="TIGR01297">
    <property type="entry name" value="CDF"/>
    <property type="match status" value="1"/>
</dbReference>